<proteinExistence type="predicted"/>
<gene>
    <name evidence="2" type="ORF">DFA_01329</name>
</gene>
<keyword evidence="3" id="KW-1185">Reference proteome</keyword>
<dbReference type="KEGG" id="dfa:DFA_01329"/>
<dbReference type="EMBL" id="GL883010">
    <property type="protein sequence ID" value="EGG21445.1"/>
    <property type="molecule type" value="Genomic_DNA"/>
</dbReference>
<dbReference type="Proteomes" id="UP000007797">
    <property type="component" value="Unassembled WGS sequence"/>
</dbReference>
<evidence type="ECO:0000256" key="1">
    <source>
        <dbReference type="SAM" id="MobiDB-lite"/>
    </source>
</evidence>
<dbReference type="RefSeq" id="XP_004359295.1">
    <property type="nucleotide sequence ID" value="XM_004359238.1"/>
</dbReference>
<accession>F4PS62</accession>
<protein>
    <submittedName>
        <fullName evidence="2">Uncharacterized protein</fullName>
    </submittedName>
</protein>
<evidence type="ECO:0000313" key="3">
    <source>
        <dbReference type="Proteomes" id="UP000007797"/>
    </source>
</evidence>
<sequence length="219" mass="25325">MSSQQQQQDDQQITTNNKTNTNVTTATTTSTSETIETIVEDEKETTRKQQIWFHEISEKLQLLSLSNDLLKEKNLNLLQQQDQTELKLESYKQELDSKNTLRGLCKIKEGLRVRDANIDSLTIQLEIATNRVGMLSESLRDLGDRTNIFDRDESFNISSASKQLLDYQKILAYQKIKSVEEKYGTIKNINLGLQKTIQELSLENEKYKYSLEALKNQNR</sequence>
<dbReference type="AlphaFoldDB" id="F4PS62"/>
<feature type="region of interest" description="Disordered" evidence="1">
    <location>
        <begin position="1"/>
        <end position="32"/>
    </location>
</feature>
<evidence type="ECO:0000313" key="2">
    <source>
        <dbReference type="EMBL" id="EGG21445.1"/>
    </source>
</evidence>
<dbReference type="OrthoDB" id="14497at2759"/>
<dbReference type="GeneID" id="14872703"/>
<organism evidence="2 3">
    <name type="scientific">Cavenderia fasciculata</name>
    <name type="common">Slime mold</name>
    <name type="synonym">Dictyostelium fasciculatum</name>
    <dbReference type="NCBI Taxonomy" id="261658"/>
    <lineage>
        <taxon>Eukaryota</taxon>
        <taxon>Amoebozoa</taxon>
        <taxon>Evosea</taxon>
        <taxon>Eumycetozoa</taxon>
        <taxon>Dictyostelia</taxon>
        <taxon>Acytosteliales</taxon>
        <taxon>Cavenderiaceae</taxon>
        <taxon>Cavenderia</taxon>
    </lineage>
</organism>
<name>F4PS62_CACFS</name>
<reference evidence="3" key="1">
    <citation type="journal article" date="2011" name="Genome Res.">
        <title>Phylogeny-wide analysis of social amoeba genomes highlights ancient origins for complex intercellular communication.</title>
        <authorList>
            <person name="Heidel A.J."/>
            <person name="Lawal H.M."/>
            <person name="Felder M."/>
            <person name="Schilde C."/>
            <person name="Helps N.R."/>
            <person name="Tunggal B."/>
            <person name="Rivero F."/>
            <person name="John U."/>
            <person name="Schleicher M."/>
            <person name="Eichinger L."/>
            <person name="Platzer M."/>
            <person name="Noegel A.A."/>
            <person name="Schaap P."/>
            <person name="Gloeckner G."/>
        </authorList>
    </citation>
    <scope>NUCLEOTIDE SEQUENCE [LARGE SCALE GENOMIC DNA]</scope>
    <source>
        <strain evidence="3">SH3</strain>
    </source>
</reference>
<dbReference type="OMA" id="LQWKETH"/>